<organism evidence="2 3">
    <name type="scientific">Phascolomyces articulosus</name>
    <dbReference type="NCBI Taxonomy" id="60185"/>
    <lineage>
        <taxon>Eukaryota</taxon>
        <taxon>Fungi</taxon>
        <taxon>Fungi incertae sedis</taxon>
        <taxon>Mucoromycota</taxon>
        <taxon>Mucoromycotina</taxon>
        <taxon>Mucoromycetes</taxon>
        <taxon>Mucorales</taxon>
        <taxon>Lichtheimiaceae</taxon>
        <taxon>Phascolomyces</taxon>
    </lineage>
</organism>
<dbReference type="PANTHER" id="PTHR46100:SF4">
    <property type="entry name" value="USPA DOMAIN-CONTAINING PROTEIN"/>
    <property type="match status" value="1"/>
</dbReference>
<keyword evidence="3" id="KW-1185">Reference proteome</keyword>
<dbReference type="InterPro" id="IPR006016">
    <property type="entry name" value="UspA"/>
</dbReference>
<dbReference type="InterPro" id="IPR014729">
    <property type="entry name" value="Rossmann-like_a/b/a_fold"/>
</dbReference>
<dbReference type="Pfam" id="PF00582">
    <property type="entry name" value="Usp"/>
    <property type="match status" value="1"/>
</dbReference>
<accession>A0AAD5K124</accession>
<dbReference type="Gene3D" id="3.40.50.620">
    <property type="entry name" value="HUPs"/>
    <property type="match status" value="1"/>
</dbReference>
<name>A0AAD5K124_9FUNG</name>
<gene>
    <name evidence="2" type="ORF">BDA99DRAFT_527222</name>
</gene>
<dbReference type="CDD" id="cd23659">
    <property type="entry name" value="USP_At3g01520-like"/>
    <property type="match status" value="1"/>
</dbReference>
<dbReference type="EMBL" id="JAIXMP010000047">
    <property type="protein sequence ID" value="KAI9246249.1"/>
    <property type="molecule type" value="Genomic_DNA"/>
</dbReference>
<protein>
    <recommendedName>
        <fullName evidence="1">UspA domain-containing protein</fullName>
    </recommendedName>
</protein>
<dbReference type="PRINTS" id="PR01438">
    <property type="entry name" value="UNVRSLSTRESS"/>
</dbReference>
<feature type="domain" description="UspA" evidence="1">
    <location>
        <begin position="1"/>
        <end position="152"/>
    </location>
</feature>
<evidence type="ECO:0000259" key="1">
    <source>
        <dbReference type="Pfam" id="PF00582"/>
    </source>
</evidence>
<evidence type="ECO:0000313" key="3">
    <source>
        <dbReference type="Proteomes" id="UP001209540"/>
    </source>
</evidence>
<reference evidence="2" key="2">
    <citation type="submission" date="2023-02" db="EMBL/GenBank/DDBJ databases">
        <authorList>
            <consortium name="DOE Joint Genome Institute"/>
            <person name="Mondo S.J."/>
            <person name="Chang Y."/>
            <person name="Wang Y."/>
            <person name="Ahrendt S."/>
            <person name="Andreopoulos W."/>
            <person name="Barry K."/>
            <person name="Beard J."/>
            <person name="Benny G.L."/>
            <person name="Blankenship S."/>
            <person name="Bonito G."/>
            <person name="Cuomo C."/>
            <person name="Desiro A."/>
            <person name="Gervers K.A."/>
            <person name="Hundley H."/>
            <person name="Kuo A."/>
            <person name="LaButti K."/>
            <person name="Lang B.F."/>
            <person name="Lipzen A."/>
            <person name="O'Donnell K."/>
            <person name="Pangilinan J."/>
            <person name="Reynolds N."/>
            <person name="Sandor L."/>
            <person name="Smith M.W."/>
            <person name="Tsang A."/>
            <person name="Grigoriev I.V."/>
            <person name="Stajich J.E."/>
            <person name="Spatafora J.W."/>
        </authorList>
    </citation>
    <scope>NUCLEOTIDE SEQUENCE</scope>
    <source>
        <strain evidence="2">RSA 2281</strain>
    </source>
</reference>
<dbReference type="Proteomes" id="UP001209540">
    <property type="component" value="Unassembled WGS sequence"/>
</dbReference>
<dbReference type="AlphaFoldDB" id="A0AAD5K124"/>
<reference evidence="2" key="1">
    <citation type="journal article" date="2022" name="IScience">
        <title>Evolution of zygomycete secretomes and the origins of terrestrial fungal ecologies.</title>
        <authorList>
            <person name="Chang Y."/>
            <person name="Wang Y."/>
            <person name="Mondo S."/>
            <person name="Ahrendt S."/>
            <person name="Andreopoulos W."/>
            <person name="Barry K."/>
            <person name="Beard J."/>
            <person name="Benny G.L."/>
            <person name="Blankenship S."/>
            <person name="Bonito G."/>
            <person name="Cuomo C."/>
            <person name="Desiro A."/>
            <person name="Gervers K.A."/>
            <person name="Hundley H."/>
            <person name="Kuo A."/>
            <person name="LaButti K."/>
            <person name="Lang B.F."/>
            <person name="Lipzen A."/>
            <person name="O'Donnell K."/>
            <person name="Pangilinan J."/>
            <person name="Reynolds N."/>
            <person name="Sandor L."/>
            <person name="Smith M.E."/>
            <person name="Tsang A."/>
            <person name="Grigoriev I.V."/>
            <person name="Stajich J.E."/>
            <person name="Spatafora J.W."/>
        </authorList>
    </citation>
    <scope>NUCLEOTIDE SEQUENCE</scope>
    <source>
        <strain evidence="2">RSA 2281</strain>
    </source>
</reference>
<dbReference type="SUPFAM" id="SSF52402">
    <property type="entry name" value="Adenine nucleotide alpha hydrolases-like"/>
    <property type="match status" value="1"/>
</dbReference>
<dbReference type="InterPro" id="IPR006015">
    <property type="entry name" value="Universal_stress_UspA"/>
</dbReference>
<dbReference type="PANTHER" id="PTHR46100">
    <property type="entry name" value="IMP2'P"/>
    <property type="match status" value="1"/>
</dbReference>
<evidence type="ECO:0000313" key="2">
    <source>
        <dbReference type="EMBL" id="KAI9246249.1"/>
    </source>
</evidence>
<comment type="caution">
    <text evidence="2">The sequence shown here is derived from an EMBL/GenBank/DDBJ whole genome shotgun (WGS) entry which is preliminary data.</text>
</comment>
<sequence>MTREIILAIDPESEEAGKTVSWAVENFLRETDHVKLVSVLYLDVEFVDHDYSMAVDEKDIFEMEEKLKNKFTTELETFRNGLITTGFTNVSIEILKSTRSGPCHRLIEHLDTVQTDCLIMGSRNLSGWKRLLIGSFSEYIQSHVHCPVLVVK</sequence>
<proteinExistence type="predicted"/>